<proteinExistence type="predicted"/>
<dbReference type="EMBL" id="DF236981">
    <property type="protein sequence ID" value="GAQ79507.1"/>
    <property type="molecule type" value="Genomic_DNA"/>
</dbReference>
<name>A0A1Y1HSH7_KLENI</name>
<organism evidence="2 3">
    <name type="scientific">Klebsormidium nitens</name>
    <name type="common">Green alga</name>
    <name type="synonym">Ulothrix nitens</name>
    <dbReference type="NCBI Taxonomy" id="105231"/>
    <lineage>
        <taxon>Eukaryota</taxon>
        <taxon>Viridiplantae</taxon>
        <taxon>Streptophyta</taxon>
        <taxon>Klebsormidiophyceae</taxon>
        <taxon>Klebsormidiales</taxon>
        <taxon>Klebsormidiaceae</taxon>
        <taxon>Klebsormidium</taxon>
    </lineage>
</organism>
<reference evidence="2 3" key="1">
    <citation type="journal article" date="2014" name="Nat. Commun.">
        <title>Klebsormidium flaccidum genome reveals primary factors for plant terrestrial adaptation.</title>
        <authorList>
            <person name="Hori K."/>
            <person name="Maruyama F."/>
            <person name="Fujisawa T."/>
            <person name="Togashi T."/>
            <person name="Yamamoto N."/>
            <person name="Seo M."/>
            <person name="Sato S."/>
            <person name="Yamada T."/>
            <person name="Mori H."/>
            <person name="Tajima N."/>
            <person name="Moriyama T."/>
            <person name="Ikeuchi M."/>
            <person name="Watanabe M."/>
            <person name="Wada H."/>
            <person name="Kobayashi K."/>
            <person name="Saito M."/>
            <person name="Masuda T."/>
            <person name="Sasaki-Sekimoto Y."/>
            <person name="Mashiguchi K."/>
            <person name="Awai K."/>
            <person name="Shimojima M."/>
            <person name="Masuda S."/>
            <person name="Iwai M."/>
            <person name="Nobusawa T."/>
            <person name="Narise T."/>
            <person name="Kondo S."/>
            <person name="Saito H."/>
            <person name="Sato R."/>
            <person name="Murakawa M."/>
            <person name="Ihara Y."/>
            <person name="Oshima-Yamada Y."/>
            <person name="Ohtaka K."/>
            <person name="Satoh M."/>
            <person name="Sonobe K."/>
            <person name="Ishii M."/>
            <person name="Ohtani R."/>
            <person name="Kanamori-Sato M."/>
            <person name="Honoki R."/>
            <person name="Miyazaki D."/>
            <person name="Mochizuki H."/>
            <person name="Umetsu J."/>
            <person name="Higashi K."/>
            <person name="Shibata D."/>
            <person name="Kamiya Y."/>
            <person name="Sato N."/>
            <person name="Nakamura Y."/>
            <person name="Tabata S."/>
            <person name="Ida S."/>
            <person name="Kurokawa K."/>
            <person name="Ohta H."/>
        </authorList>
    </citation>
    <scope>NUCLEOTIDE SEQUENCE [LARGE SCALE GENOMIC DNA]</scope>
    <source>
        <strain evidence="2 3">NIES-2285</strain>
    </source>
</reference>
<gene>
    <name evidence="2" type="ORF">KFL_000320050</name>
</gene>
<dbReference type="InterPro" id="IPR036389">
    <property type="entry name" value="RNase_III_sf"/>
</dbReference>
<sequence>MAQGISAQLLIPKLRPYLPDDAIISQEATTGFQQSVTHPSANRTRNMDFLGTKGDIVLKYCLCLMFCTENPNVRDPLGLEPEDIAVGGDYAYANQQRSVHRRGTVVEAFLAVIDHHLGLDACRVFVRRVWSAFFRSQGVAFTTFKHYDPISQMETKLAQHMEGQPKDWLAVHEDGPTAQGQFWAEGGIKSAPYELLRGPVYARSKNKAKRAIYTELDSDPRLTAFITNHVKPPKKSRLARPLVAAADDAAAGTGAQSSAGDTEAATGTDETDGKPPKKSKPAHPARAAAGNAAAETDAPSSAADTRAAAGSSGTNGLPEPPASSGTAPA</sequence>
<evidence type="ECO:0000256" key="1">
    <source>
        <dbReference type="SAM" id="MobiDB-lite"/>
    </source>
</evidence>
<feature type="compositionally biased region" description="Low complexity" evidence="1">
    <location>
        <begin position="284"/>
        <end position="314"/>
    </location>
</feature>
<dbReference type="GO" id="GO:0004525">
    <property type="term" value="F:ribonuclease III activity"/>
    <property type="evidence" value="ECO:0007669"/>
    <property type="project" value="InterPro"/>
</dbReference>
<accession>A0A1Y1HSH7</accession>
<dbReference type="AlphaFoldDB" id="A0A1Y1HSH7"/>
<evidence type="ECO:0000313" key="2">
    <source>
        <dbReference type="EMBL" id="GAQ79507.1"/>
    </source>
</evidence>
<protein>
    <submittedName>
        <fullName evidence="2">Uncharacterized protein</fullName>
    </submittedName>
</protein>
<evidence type="ECO:0000313" key="3">
    <source>
        <dbReference type="Proteomes" id="UP000054558"/>
    </source>
</evidence>
<dbReference type="Proteomes" id="UP000054558">
    <property type="component" value="Unassembled WGS sequence"/>
</dbReference>
<feature type="compositionally biased region" description="Low complexity" evidence="1">
    <location>
        <begin position="249"/>
        <end position="268"/>
    </location>
</feature>
<feature type="region of interest" description="Disordered" evidence="1">
    <location>
        <begin position="249"/>
        <end position="329"/>
    </location>
</feature>
<dbReference type="SUPFAM" id="SSF69065">
    <property type="entry name" value="RNase III domain-like"/>
    <property type="match status" value="1"/>
</dbReference>
<keyword evidence="3" id="KW-1185">Reference proteome</keyword>
<dbReference type="GO" id="GO:0006396">
    <property type="term" value="P:RNA processing"/>
    <property type="evidence" value="ECO:0007669"/>
    <property type="project" value="InterPro"/>
</dbReference>